<evidence type="ECO:0000313" key="1">
    <source>
        <dbReference type="EMBL" id="DAD20852.1"/>
    </source>
</evidence>
<accession>A0A822XLH9</accession>
<dbReference type="EMBL" id="DUZY01000001">
    <property type="protein sequence ID" value="DAD20852.1"/>
    <property type="molecule type" value="Genomic_DNA"/>
</dbReference>
<sequence length="177" mass="19939">MFASLFAHFDQLEALHAPCESNHSDVHVAIHHLDGGGNDNDVEALTAKMVEKQKQELLEEQAFLVSIGWKPPTHLVGPFALSFMLPPIITRKKGVEFDLNDEALKLEHHLDSECNHSNVEAADGGKYVVVEGRKPKQKKSIESLRFDHGFLFASIDFLFEKEKNDQASLIPYHLQKL</sequence>
<keyword evidence="2" id="KW-1185">Reference proteome</keyword>
<name>A0A822XLH9_NELNU</name>
<protein>
    <submittedName>
        <fullName evidence="1">Uncharacterized protein</fullName>
    </submittedName>
</protein>
<reference evidence="1 2" key="1">
    <citation type="journal article" date="2020" name="Mol. Biol. Evol.">
        <title>Distinct Expression and Methylation Patterns for Genes with Different Fates following a Single Whole-Genome Duplication in Flowering Plants.</title>
        <authorList>
            <person name="Shi T."/>
            <person name="Rahmani R.S."/>
            <person name="Gugger P.F."/>
            <person name="Wang M."/>
            <person name="Li H."/>
            <person name="Zhang Y."/>
            <person name="Li Z."/>
            <person name="Wang Q."/>
            <person name="Van de Peer Y."/>
            <person name="Marchal K."/>
            <person name="Chen J."/>
        </authorList>
    </citation>
    <scope>NUCLEOTIDE SEQUENCE [LARGE SCALE GENOMIC DNA]</scope>
    <source>
        <tissue evidence="1">Leaf</tissue>
    </source>
</reference>
<proteinExistence type="predicted"/>
<evidence type="ECO:0000313" key="2">
    <source>
        <dbReference type="Proteomes" id="UP000607653"/>
    </source>
</evidence>
<dbReference type="Proteomes" id="UP000607653">
    <property type="component" value="Unassembled WGS sequence"/>
</dbReference>
<organism evidence="1 2">
    <name type="scientific">Nelumbo nucifera</name>
    <name type="common">Sacred lotus</name>
    <dbReference type="NCBI Taxonomy" id="4432"/>
    <lineage>
        <taxon>Eukaryota</taxon>
        <taxon>Viridiplantae</taxon>
        <taxon>Streptophyta</taxon>
        <taxon>Embryophyta</taxon>
        <taxon>Tracheophyta</taxon>
        <taxon>Spermatophyta</taxon>
        <taxon>Magnoliopsida</taxon>
        <taxon>Proteales</taxon>
        <taxon>Nelumbonaceae</taxon>
        <taxon>Nelumbo</taxon>
    </lineage>
</organism>
<dbReference type="AlphaFoldDB" id="A0A822XLH9"/>
<comment type="caution">
    <text evidence="1">The sequence shown here is derived from an EMBL/GenBank/DDBJ whole genome shotgun (WGS) entry which is preliminary data.</text>
</comment>
<gene>
    <name evidence="1" type="ORF">HUJ06_022315</name>
</gene>